<name>A0ACC2XQ27_9TREE</name>
<evidence type="ECO:0000313" key="1">
    <source>
        <dbReference type="EMBL" id="KAJ9126128.1"/>
    </source>
</evidence>
<dbReference type="EMBL" id="JASBWV010000006">
    <property type="protein sequence ID" value="KAJ9126128.1"/>
    <property type="molecule type" value="Genomic_DNA"/>
</dbReference>
<proteinExistence type="predicted"/>
<organism evidence="1 2">
    <name type="scientific">Naganishia onofrii</name>
    <dbReference type="NCBI Taxonomy" id="1851511"/>
    <lineage>
        <taxon>Eukaryota</taxon>
        <taxon>Fungi</taxon>
        <taxon>Dikarya</taxon>
        <taxon>Basidiomycota</taxon>
        <taxon>Agaricomycotina</taxon>
        <taxon>Tremellomycetes</taxon>
        <taxon>Filobasidiales</taxon>
        <taxon>Filobasidiaceae</taxon>
        <taxon>Naganishia</taxon>
    </lineage>
</organism>
<accession>A0ACC2XQ27</accession>
<keyword evidence="2" id="KW-1185">Reference proteome</keyword>
<evidence type="ECO:0000313" key="2">
    <source>
        <dbReference type="Proteomes" id="UP001234202"/>
    </source>
</evidence>
<dbReference type="Proteomes" id="UP001234202">
    <property type="component" value="Unassembled WGS sequence"/>
</dbReference>
<protein>
    <submittedName>
        <fullName evidence="1">Uncharacterized protein</fullName>
    </submittedName>
</protein>
<reference evidence="1" key="1">
    <citation type="submission" date="2023-04" db="EMBL/GenBank/DDBJ databases">
        <title>Draft Genome sequencing of Naganishia species isolated from polar environments using Oxford Nanopore Technology.</title>
        <authorList>
            <person name="Leo P."/>
            <person name="Venkateswaran K."/>
        </authorList>
    </citation>
    <scope>NUCLEOTIDE SEQUENCE</scope>
    <source>
        <strain evidence="1">DBVPG 5303</strain>
    </source>
</reference>
<gene>
    <name evidence="1" type="ORF">QFC24_002401</name>
</gene>
<sequence length="543" mass="59332">MNGLDERAMPDGPEDTTAPPKDIPEASRTRLNHGRLSSEHIGKAIATLSTQRLSHSSTRTQASIQAGASTRHNSTPAAKHSASFGKRTSSGTGPTTTTTAALPPTDPTRSATPKSTKRRQVIASQDLRSNPPPTRGPLLQCIAYSTAERYDLDKLAKQLRELNVKWSTALEEASNTGALGVPGISASSDQAIVISDWNTTNVLEDTTYEDRDHYQVASDLSHPELLNDNGGSSSTPTARHRALASFDQGQNGEIWVFRSGSFVTWGLTPGEGRRFLREVIRNPATVIEVGTLKFDRVQTEEVDFVVDPTEETRIKGNLILLGRAPELQTFTPSPTYAALLTRYTLSLSLARSSALSALEAKLDAHLESVSRVPHMLEVWGKQPLGRKEVIRKIGELMVLREAVNFRGGGLEDTPEIYWSEPQLEEFEMKERIDTINQKIDYASEVQSTLRALLTEASGHRMELIIIALIAVEVVFVLVREGGELSHKIGELFESLVTPIKAIDHTLSPTAGDVGDGEIAGLPIERESVRAGRGELRESRSRLV</sequence>
<comment type="caution">
    <text evidence="1">The sequence shown here is derived from an EMBL/GenBank/DDBJ whole genome shotgun (WGS) entry which is preliminary data.</text>
</comment>